<keyword evidence="2" id="KW-1185">Reference proteome</keyword>
<dbReference type="EMBL" id="JAENIL010000010">
    <property type="protein sequence ID" value="MBK1876631.1"/>
    <property type="molecule type" value="Genomic_DNA"/>
</dbReference>
<dbReference type="Proteomes" id="UP000617628">
    <property type="component" value="Unassembled WGS sequence"/>
</dbReference>
<gene>
    <name evidence="1" type="ORF">JIN87_07115</name>
</gene>
<organism evidence="1 2">
    <name type="scientific">Pelagicoccus mobilis</name>
    <dbReference type="NCBI Taxonomy" id="415221"/>
    <lineage>
        <taxon>Bacteria</taxon>
        <taxon>Pseudomonadati</taxon>
        <taxon>Verrucomicrobiota</taxon>
        <taxon>Opitutia</taxon>
        <taxon>Puniceicoccales</taxon>
        <taxon>Pelagicoccaceae</taxon>
        <taxon>Pelagicoccus</taxon>
    </lineage>
</organism>
<evidence type="ECO:0000313" key="2">
    <source>
        <dbReference type="Proteomes" id="UP000617628"/>
    </source>
</evidence>
<dbReference type="SUPFAM" id="SSF52402">
    <property type="entry name" value="Adenine nucleotide alpha hydrolases-like"/>
    <property type="match status" value="1"/>
</dbReference>
<reference evidence="1" key="1">
    <citation type="submission" date="2021-01" db="EMBL/GenBank/DDBJ databases">
        <title>Modified the classification status of verrucomicrobia.</title>
        <authorList>
            <person name="Feng X."/>
        </authorList>
    </citation>
    <scope>NUCLEOTIDE SEQUENCE</scope>
    <source>
        <strain evidence="1">KCTC 13126</strain>
    </source>
</reference>
<sequence length="472" mass="52629">MSKRSVRKSELRFRRQWVINRKPSVDSDLWIKTPLKSGNNLLTHRDLRIQIHTSEMRTIAVLGVAIDDTRPNQRIDLSDASTLNDAINKTINLAGYYAVVFSTEETDYILTDPGGMMGTYYKDGEAGSSINLLSDIQYDNTVVDSFDFRDTDDWYTGSTTPFIGVKYLLANHVLNLKTGTIERFWPTRDCGELSHEEGVQQCCSILKQSASSYVGLGKVLVSLTGGRDSRVNLASMVDHAHSITTFTLASPSIKSCDVEIPKSLTSIAELNHLVIPVKENDAETLSFYDEISAGLAIGARREVASTCKQLSTENFIHISGNLGAITKSFFWHNKNPNSVKVSALLKEFIAKPPCIKEGVVDWLNTVPTGLRPTFVYNLMYLEQRGGRWMGPGENASSLFYQPTSLFCSRRLVETICSMPIKTQIGGLLLEDLAKELWPAVGTFPFCKNTRGITSLIPRKIKNIIKKRITKLK</sequence>
<protein>
    <recommendedName>
        <fullName evidence="3">Asparagine synthetase domain-containing protein</fullName>
    </recommendedName>
</protein>
<evidence type="ECO:0008006" key="3">
    <source>
        <dbReference type="Google" id="ProtNLM"/>
    </source>
</evidence>
<dbReference type="AlphaFoldDB" id="A0A934RXI7"/>
<name>A0A934RXI7_9BACT</name>
<proteinExistence type="predicted"/>
<comment type="caution">
    <text evidence="1">The sequence shown here is derived from an EMBL/GenBank/DDBJ whole genome shotgun (WGS) entry which is preliminary data.</text>
</comment>
<evidence type="ECO:0000313" key="1">
    <source>
        <dbReference type="EMBL" id="MBK1876631.1"/>
    </source>
</evidence>
<accession>A0A934RXI7</accession>
<dbReference type="RefSeq" id="WP_200354847.1">
    <property type="nucleotide sequence ID" value="NZ_JAENIL010000010.1"/>
</dbReference>